<organism evidence="3 4">
    <name type="scientific">Pseudogymnoascus verrucosus</name>
    <dbReference type="NCBI Taxonomy" id="342668"/>
    <lineage>
        <taxon>Eukaryota</taxon>
        <taxon>Fungi</taxon>
        <taxon>Dikarya</taxon>
        <taxon>Ascomycota</taxon>
        <taxon>Pezizomycotina</taxon>
        <taxon>Leotiomycetes</taxon>
        <taxon>Thelebolales</taxon>
        <taxon>Thelebolaceae</taxon>
        <taxon>Pseudogymnoascus</taxon>
    </lineage>
</organism>
<sequence length="566" mass="58856">MYGRITFVVGLAVANALIPDLHMRQAVGSPSPTSEPTGGSSLGGSSTGSGSGSSSGGSSGGGSPEATGTTSASLPIDTNFSPEPFSFNEAATVNSEALASAASIAGTPATDIPGATIPVQPLVSPNPETTRGNFTGSATVTGAIAKGALNGTISALPPNPEATVFKANGILQSNQTIPFQPAGGLGTNGTEPVYRVQSDFDYQSLLLGLYQEWIELDLFKDILNRFSEADFAKLNLTASDRFLVEFMAEQENGHATLVSNLLGGPGGSTPQCSYHYPYETLDEAFDFAAKLTQWGESGVWGFQAHLDSRESAQLLDQSIATEGRQSMIFRQLGGLFPMPVWFETGIPQSWAWTYLAPYIASCPSNAKRLAWQNFPELHILNQPSAALVNASQGASAGGSAGNTTKTSSNETVGWGPAAPGSEAAAGNASCTLTNKTGDSCGGSISQNHSIPLSFPGRQVFLSWDAPGKPVGPNNSYVTSTLAKDPKFVVWVSQLNVTYSPLEDIKLVPNGTGSGTTLQPDISTFEGDPAINGTMFIGLTDTDDPFSMFNLSSINPHVVALGLYQAG</sequence>
<keyword evidence="2" id="KW-0732">Signal</keyword>
<proteinExistence type="predicted"/>
<dbReference type="GeneID" id="28839338"/>
<gene>
    <name evidence="3" type="ORF">VE01_05952</name>
</gene>
<dbReference type="STRING" id="342668.A0A1B8GIA7"/>
<dbReference type="Pfam" id="PF13668">
    <property type="entry name" value="Ferritin_2"/>
    <property type="match status" value="1"/>
</dbReference>
<feature type="chain" id="PRO_5008608606" description="Stress response protein Rds1" evidence="2">
    <location>
        <begin position="17"/>
        <end position="566"/>
    </location>
</feature>
<evidence type="ECO:0000256" key="2">
    <source>
        <dbReference type="SAM" id="SignalP"/>
    </source>
</evidence>
<dbReference type="OrthoDB" id="2098436at2759"/>
<feature type="signal peptide" evidence="2">
    <location>
        <begin position="1"/>
        <end position="16"/>
    </location>
</feature>
<evidence type="ECO:0008006" key="5">
    <source>
        <dbReference type="Google" id="ProtNLM"/>
    </source>
</evidence>
<dbReference type="AlphaFoldDB" id="A0A1B8GIA7"/>
<evidence type="ECO:0000256" key="1">
    <source>
        <dbReference type="SAM" id="MobiDB-lite"/>
    </source>
</evidence>
<feature type="region of interest" description="Disordered" evidence="1">
    <location>
        <begin position="391"/>
        <end position="420"/>
    </location>
</feature>
<dbReference type="PANTHER" id="PTHR38705:SF1">
    <property type="entry name" value="PROTEIN RDS1"/>
    <property type="match status" value="1"/>
</dbReference>
<dbReference type="Proteomes" id="UP000091956">
    <property type="component" value="Unassembled WGS sequence"/>
</dbReference>
<dbReference type="InterPro" id="IPR039254">
    <property type="entry name" value="Rds1"/>
</dbReference>
<feature type="region of interest" description="Disordered" evidence="1">
    <location>
        <begin position="27"/>
        <end position="85"/>
    </location>
</feature>
<feature type="compositionally biased region" description="Low complexity" evidence="1">
    <location>
        <begin position="401"/>
        <end position="420"/>
    </location>
</feature>
<dbReference type="RefSeq" id="XP_018129315.1">
    <property type="nucleotide sequence ID" value="XM_018275410.2"/>
</dbReference>
<evidence type="ECO:0000313" key="3">
    <source>
        <dbReference type="EMBL" id="OBT95582.1"/>
    </source>
</evidence>
<reference evidence="4" key="2">
    <citation type="journal article" date="2018" name="Nat. Commun.">
        <title>Extreme sensitivity to ultraviolet light in the fungal pathogen causing white-nose syndrome of bats.</title>
        <authorList>
            <person name="Palmer J.M."/>
            <person name="Drees K.P."/>
            <person name="Foster J.T."/>
            <person name="Lindner D.L."/>
        </authorList>
    </citation>
    <scope>NUCLEOTIDE SEQUENCE [LARGE SCALE GENOMIC DNA]</scope>
    <source>
        <strain evidence="4">UAMH 10579</strain>
    </source>
</reference>
<dbReference type="EMBL" id="KV460234">
    <property type="protein sequence ID" value="OBT95582.1"/>
    <property type="molecule type" value="Genomic_DNA"/>
</dbReference>
<name>A0A1B8GIA7_9PEZI</name>
<evidence type="ECO:0000313" key="4">
    <source>
        <dbReference type="Proteomes" id="UP000091956"/>
    </source>
</evidence>
<feature type="compositionally biased region" description="Low complexity" evidence="1">
    <location>
        <begin position="64"/>
        <end position="73"/>
    </location>
</feature>
<feature type="compositionally biased region" description="Low complexity" evidence="1">
    <location>
        <begin position="28"/>
        <end position="39"/>
    </location>
</feature>
<protein>
    <recommendedName>
        <fullName evidence="5">Stress response protein Rds1</fullName>
    </recommendedName>
</protein>
<dbReference type="PANTHER" id="PTHR38705">
    <property type="entry name" value="PROTEIN RDS1"/>
    <property type="match status" value="1"/>
</dbReference>
<accession>A0A1B8GIA7</accession>
<keyword evidence="4" id="KW-1185">Reference proteome</keyword>
<feature type="compositionally biased region" description="Gly residues" evidence="1">
    <location>
        <begin position="40"/>
        <end position="63"/>
    </location>
</feature>
<reference evidence="3 4" key="1">
    <citation type="submission" date="2016-03" db="EMBL/GenBank/DDBJ databases">
        <title>Comparative genomics of Pseudogymnoascus destructans, the fungus causing white-nose syndrome of bats.</title>
        <authorList>
            <person name="Palmer J.M."/>
            <person name="Drees K.P."/>
            <person name="Foster J.T."/>
            <person name="Lindner D.L."/>
        </authorList>
    </citation>
    <scope>NUCLEOTIDE SEQUENCE [LARGE SCALE GENOMIC DNA]</scope>
    <source>
        <strain evidence="3 4">UAMH 10579</strain>
    </source>
</reference>